<dbReference type="EMBL" id="SMAR01000004">
    <property type="protein sequence ID" value="TCT42704.1"/>
    <property type="molecule type" value="Genomic_DNA"/>
</dbReference>
<dbReference type="Gene3D" id="1.10.3680.10">
    <property type="entry name" value="TerB-like"/>
    <property type="match status" value="1"/>
</dbReference>
<evidence type="ECO:0000313" key="3">
    <source>
        <dbReference type="EMBL" id="TCT42704.1"/>
    </source>
</evidence>
<dbReference type="AlphaFoldDB" id="A0A4V2V4R5"/>
<reference evidence="3 4" key="1">
    <citation type="submission" date="2019-03" db="EMBL/GenBank/DDBJ databases">
        <title>Freshwater and sediment microbial communities from various areas in North America, analyzing microbe dynamics in response to fracking.</title>
        <authorList>
            <person name="Lamendella R."/>
        </authorList>
    </citation>
    <scope>NUCLEOTIDE SEQUENCE [LARGE SCALE GENOMIC DNA]</scope>
    <source>
        <strain evidence="3 4">175.2</strain>
    </source>
</reference>
<dbReference type="CDD" id="cd07313">
    <property type="entry name" value="terB_like_2"/>
    <property type="match status" value="1"/>
</dbReference>
<gene>
    <name evidence="3" type="ORF">EDC90_10043</name>
</gene>
<organism evidence="3 4">
    <name type="scientific">Martelella mediterranea</name>
    <dbReference type="NCBI Taxonomy" id="293089"/>
    <lineage>
        <taxon>Bacteria</taxon>
        <taxon>Pseudomonadati</taxon>
        <taxon>Pseudomonadota</taxon>
        <taxon>Alphaproteobacteria</taxon>
        <taxon>Hyphomicrobiales</taxon>
        <taxon>Aurantimonadaceae</taxon>
        <taxon>Martelella</taxon>
    </lineage>
</organism>
<dbReference type="InterPro" id="IPR007791">
    <property type="entry name" value="DjlA_N"/>
</dbReference>
<dbReference type="SUPFAM" id="SSF158682">
    <property type="entry name" value="TerB-like"/>
    <property type="match status" value="1"/>
</dbReference>
<feature type="domain" description="Co-chaperone DjlA N-terminal" evidence="2">
    <location>
        <begin position="28"/>
        <end position="140"/>
    </location>
</feature>
<name>A0A4V2V4R5_9HYPH</name>
<dbReference type="InterPro" id="IPR029024">
    <property type="entry name" value="TerB-like"/>
</dbReference>
<evidence type="ECO:0000256" key="1">
    <source>
        <dbReference type="SAM" id="MobiDB-lite"/>
    </source>
</evidence>
<accession>A0A4V2V4R5</accession>
<proteinExistence type="predicted"/>
<dbReference type="OrthoDB" id="5402150at2"/>
<comment type="caution">
    <text evidence="3">The sequence shown here is derived from an EMBL/GenBank/DDBJ whole genome shotgun (WGS) entry which is preliminary data.</text>
</comment>
<dbReference type="Proteomes" id="UP000295097">
    <property type="component" value="Unassembled WGS sequence"/>
</dbReference>
<feature type="region of interest" description="Disordered" evidence="1">
    <location>
        <begin position="143"/>
        <end position="164"/>
    </location>
</feature>
<dbReference type="RefSeq" id="WP_132308747.1">
    <property type="nucleotide sequence ID" value="NZ_SMAR01000004.1"/>
</dbReference>
<evidence type="ECO:0000259" key="2">
    <source>
        <dbReference type="Pfam" id="PF05099"/>
    </source>
</evidence>
<protein>
    <submittedName>
        <fullName evidence="3">Putative tellurite resistance protein B-like protein</fullName>
    </submittedName>
</protein>
<sequence length="164" mass="18690">MFDRISRFLQEIGDDSSHKDQKPDDARVAVVALCYQVMEADGIVSESEQRRLKDLLEEKYSLHGSKLDELIAAGETAGNEAVDFYRFTSDVKRHLDEEQRVRLIGLLWDIAYADGKRNEMEDNVVWRISELIGVSGRERVLERQAARERAQMDDEGDTGDAGNQ</sequence>
<dbReference type="Pfam" id="PF05099">
    <property type="entry name" value="TerB"/>
    <property type="match status" value="1"/>
</dbReference>
<keyword evidence="4" id="KW-1185">Reference proteome</keyword>
<evidence type="ECO:0000313" key="4">
    <source>
        <dbReference type="Proteomes" id="UP000295097"/>
    </source>
</evidence>
<feature type="compositionally biased region" description="Basic and acidic residues" evidence="1">
    <location>
        <begin position="143"/>
        <end position="152"/>
    </location>
</feature>